<feature type="domain" description="PAC" evidence="4">
    <location>
        <begin position="551"/>
        <end position="603"/>
    </location>
</feature>
<feature type="domain" description="PAC" evidence="4">
    <location>
        <begin position="427"/>
        <end position="477"/>
    </location>
</feature>
<keyword evidence="2" id="KW-0472">Membrane</keyword>
<dbReference type="InterPro" id="IPR000700">
    <property type="entry name" value="PAS-assoc_C"/>
</dbReference>
<dbReference type="InterPro" id="IPR043128">
    <property type="entry name" value="Rev_trsase/Diguanyl_cyclase"/>
</dbReference>
<dbReference type="CDD" id="cd00130">
    <property type="entry name" value="PAS"/>
    <property type="match status" value="2"/>
</dbReference>
<dbReference type="Pfam" id="PF00989">
    <property type="entry name" value="PAS"/>
    <property type="match status" value="1"/>
</dbReference>
<evidence type="ECO:0000259" key="6">
    <source>
        <dbReference type="PROSITE" id="PS50887"/>
    </source>
</evidence>
<feature type="domain" description="EAL" evidence="5">
    <location>
        <begin position="777"/>
        <end position="1031"/>
    </location>
</feature>
<comment type="caution">
    <text evidence="7">The sequence shown here is derived from an EMBL/GenBank/DDBJ whole genome shotgun (WGS) entry which is preliminary data.</text>
</comment>
<keyword evidence="2" id="KW-0812">Transmembrane</keyword>
<feature type="transmembrane region" description="Helical" evidence="2">
    <location>
        <begin position="291"/>
        <end position="312"/>
    </location>
</feature>
<dbReference type="PROSITE" id="PS50883">
    <property type="entry name" value="EAL"/>
    <property type="match status" value="1"/>
</dbReference>
<feature type="region of interest" description="Disordered" evidence="1">
    <location>
        <begin position="1"/>
        <end position="41"/>
    </location>
</feature>
<dbReference type="NCBIfam" id="TIGR00254">
    <property type="entry name" value="GGDEF"/>
    <property type="match status" value="1"/>
</dbReference>
<evidence type="ECO:0000313" key="8">
    <source>
        <dbReference type="Proteomes" id="UP000230390"/>
    </source>
</evidence>
<dbReference type="InterPro" id="IPR000160">
    <property type="entry name" value="GGDEF_dom"/>
</dbReference>
<evidence type="ECO:0000259" key="3">
    <source>
        <dbReference type="PROSITE" id="PS50112"/>
    </source>
</evidence>
<feature type="domain" description="GGDEF" evidence="6">
    <location>
        <begin position="635"/>
        <end position="768"/>
    </location>
</feature>
<dbReference type="PANTHER" id="PTHR44757:SF2">
    <property type="entry name" value="BIOFILM ARCHITECTURE MAINTENANCE PROTEIN MBAA"/>
    <property type="match status" value="1"/>
</dbReference>
<dbReference type="SUPFAM" id="SSF55785">
    <property type="entry name" value="PYP-like sensor domain (PAS domain)"/>
    <property type="match status" value="2"/>
</dbReference>
<dbReference type="InterPro" id="IPR000014">
    <property type="entry name" value="PAS"/>
</dbReference>
<dbReference type="Pfam" id="PF00563">
    <property type="entry name" value="EAL"/>
    <property type="match status" value="1"/>
</dbReference>
<organism evidence="7 8">
    <name type="scientific">Massilia eurypsychrophila</name>
    <dbReference type="NCBI Taxonomy" id="1485217"/>
    <lineage>
        <taxon>Bacteria</taxon>
        <taxon>Pseudomonadati</taxon>
        <taxon>Pseudomonadota</taxon>
        <taxon>Betaproteobacteria</taxon>
        <taxon>Burkholderiales</taxon>
        <taxon>Oxalobacteraceae</taxon>
        <taxon>Telluria group</taxon>
        <taxon>Massilia</taxon>
    </lineage>
</organism>
<dbReference type="InterPro" id="IPR029787">
    <property type="entry name" value="Nucleotide_cyclase"/>
</dbReference>
<dbReference type="CDD" id="cd01948">
    <property type="entry name" value="EAL"/>
    <property type="match status" value="1"/>
</dbReference>
<dbReference type="CDD" id="cd01949">
    <property type="entry name" value="GGDEF"/>
    <property type="match status" value="1"/>
</dbReference>
<dbReference type="OrthoDB" id="9813903at2"/>
<evidence type="ECO:0000256" key="1">
    <source>
        <dbReference type="SAM" id="MobiDB-lite"/>
    </source>
</evidence>
<dbReference type="SMART" id="SM00267">
    <property type="entry name" value="GGDEF"/>
    <property type="match status" value="1"/>
</dbReference>
<dbReference type="FunFam" id="3.20.20.450:FF:000001">
    <property type="entry name" value="Cyclic di-GMP phosphodiesterase yahA"/>
    <property type="match status" value="1"/>
</dbReference>
<keyword evidence="2" id="KW-1133">Transmembrane helix</keyword>
<dbReference type="NCBIfam" id="TIGR00229">
    <property type="entry name" value="sensory_box"/>
    <property type="match status" value="2"/>
</dbReference>
<dbReference type="SMART" id="SM00086">
    <property type="entry name" value="PAC"/>
    <property type="match status" value="2"/>
</dbReference>
<dbReference type="EMBL" id="PDOC01000002">
    <property type="protein sequence ID" value="PIL46249.1"/>
    <property type="molecule type" value="Genomic_DNA"/>
</dbReference>
<dbReference type="SMART" id="SM00052">
    <property type="entry name" value="EAL"/>
    <property type="match status" value="1"/>
</dbReference>
<dbReference type="PANTHER" id="PTHR44757">
    <property type="entry name" value="DIGUANYLATE CYCLASE DGCP"/>
    <property type="match status" value="1"/>
</dbReference>
<accession>A0A2G8TJW5</accession>
<dbReference type="InterPro" id="IPR035919">
    <property type="entry name" value="EAL_sf"/>
</dbReference>
<name>A0A2G8TJW5_9BURK</name>
<dbReference type="PROSITE" id="PS50887">
    <property type="entry name" value="GGDEF"/>
    <property type="match status" value="1"/>
</dbReference>
<feature type="domain" description="PAS" evidence="3">
    <location>
        <begin position="351"/>
        <end position="403"/>
    </location>
</feature>
<dbReference type="InterPro" id="IPR033425">
    <property type="entry name" value="MASE3"/>
</dbReference>
<proteinExistence type="predicted"/>
<evidence type="ECO:0000313" key="7">
    <source>
        <dbReference type="EMBL" id="PIL46249.1"/>
    </source>
</evidence>
<gene>
    <name evidence="7" type="ORF">CR105_03950</name>
</gene>
<feature type="domain" description="PAS" evidence="3">
    <location>
        <begin position="478"/>
        <end position="521"/>
    </location>
</feature>
<dbReference type="AlphaFoldDB" id="A0A2G8TJW5"/>
<dbReference type="InterPro" id="IPR001633">
    <property type="entry name" value="EAL_dom"/>
</dbReference>
<evidence type="ECO:0000256" key="2">
    <source>
        <dbReference type="SAM" id="Phobius"/>
    </source>
</evidence>
<dbReference type="SUPFAM" id="SSF141868">
    <property type="entry name" value="EAL domain-like"/>
    <property type="match status" value="1"/>
</dbReference>
<feature type="transmembrane region" description="Helical" evidence="2">
    <location>
        <begin position="221"/>
        <end position="241"/>
    </location>
</feature>
<dbReference type="SUPFAM" id="SSF55073">
    <property type="entry name" value="Nucleotide cyclase"/>
    <property type="match status" value="1"/>
</dbReference>
<dbReference type="InterPro" id="IPR052155">
    <property type="entry name" value="Biofilm_reg_signaling"/>
</dbReference>
<evidence type="ECO:0000259" key="5">
    <source>
        <dbReference type="PROSITE" id="PS50883"/>
    </source>
</evidence>
<dbReference type="SMART" id="SM00091">
    <property type="entry name" value="PAS"/>
    <property type="match status" value="2"/>
</dbReference>
<dbReference type="PROSITE" id="PS50113">
    <property type="entry name" value="PAC"/>
    <property type="match status" value="2"/>
</dbReference>
<dbReference type="PROSITE" id="PS50112">
    <property type="entry name" value="PAS"/>
    <property type="match status" value="2"/>
</dbReference>
<dbReference type="InterPro" id="IPR013656">
    <property type="entry name" value="PAS_4"/>
</dbReference>
<evidence type="ECO:0000259" key="4">
    <source>
        <dbReference type="PROSITE" id="PS50113"/>
    </source>
</evidence>
<dbReference type="Pfam" id="PF17159">
    <property type="entry name" value="MASE3"/>
    <property type="match status" value="1"/>
</dbReference>
<dbReference type="Pfam" id="PF08448">
    <property type="entry name" value="PAS_4"/>
    <property type="match status" value="1"/>
</dbReference>
<dbReference type="InterPro" id="IPR013767">
    <property type="entry name" value="PAS_fold"/>
</dbReference>
<evidence type="ECO:0008006" key="9">
    <source>
        <dbReference type="Google" id="ProtNLM"/>
    </source>
</evidence>
<dbReference type="Gene3D" id="3.30.70.270">
    <property type="match status" value="1"/>
</dbReference>
<dbReference type="Proteomes" id="UP000230390">
    <property type="component" value="Unassembled WGS sequence"/>
</dbReference>
<feature type="transmembrane region" description="Helical" evidence="2">
    <location>
        <begin position="189"/>
        <end position="209"/>
    </location>
</feature>
<feature type="transmembrane region" description="Helical" evidence="2">
    <location>
        <begin position="117"/>
        <end position="138"/>
    </location>
</feature>
<dbReference type="Pfam" id="PF00990">
    <property type="entry name" value="GGDEF"/>
    <property type="match status" value="1"/>
</dbReference>
<dbReference type="Gene3D" id="3.20.20.450">
    <property type="entry name" value="EAL domain"/>
    <property type="match status" value="1"/>
</dbReference>
<reference evidence="7 8" key="1">
    <citation type="submission" date="2017-10" db="EMBL/GenBank/DDBJ databases">
        <title>Massilia psychrophilum sp. nov., a novel purple-pigmented bacterium isolated from Tianshan glacier, Xinjiang Municipality, China.</title>
        <authorList>
            <person name="Wang H."/>
        </authorList>
    </citation>
    <scope>NUCLEOTIDE SEQUENCE [LARGE SCALE GENOMIC DNA]</scope>
    <source>
        <strain evidence="7 8">JCM 30074</strain>
    </source>
</reference>
<dbReference type="Gene3D" id="3.30.450.20">
    <property type="entry name" value="PAS domain"/>
    <property type="match status" value="2"/>
</dbReference>
<sequence length="1033" mass="114420">MVEAASSVHHALAAPPMRPPRQLAAPVLPPRRRPSPHQVRQCSASIASRAGRLRAKSTAPSSGGAHRIAIRNQVSSMDTRQKHPYQSGAGWIWLALFVPLLWWVWNPARRIAIEPMTFVFWHSVVELFAVVVAFLVFVTGFRAMLSTRKGAVVLLGIAFCGVGLLDFLHVMSYSGMPDAITPNTPHKSIFFWLAARMLAAVASLAYVALPPVPRVTVRAKRLALMLMLALVGAVALVGLRWPERVPALFVDGHGLTPMKIGLEWLIVLVNLASLVVLWLRRMQLRDECVVALGFAAALSACSGMFFTMLGVVDTDAANAIGHLYKVAAYLYLFHATFNEALRRPLARMEIQHLREKLVLSSAPDGVIWVDEGGTILMANPAMATLTGYRADELVGRNVDMFLPAHLRDTHARSMRGYFAAPRVRAMDAVELTLLRRDGRLLPVDISLGHWEDDGARHAIAYIRDLSERQMALKEIRDSTQRLALHFQLTPLAVIEWDTNGYVLDWNPAAERIFGYAKSEALALHATDLMPKSAKQHAAPAWASLLSGRDGARTTHENLTRDGRVIYCAWYNTQLVDSDGRVIGVTSLAQDATEQKIAAERLSYLACFDDLTGLPNRTLFKDRLSQAFLEADRKAQQAAVLFLNIDRFQDINETLGHEAGNLLLQATARRLQGCFRSTDTVARFGADEFAVILAEVAHVDDVTRVAQHIVDKFKEAIVIRGRGLFVTFGMGIALYPVDAADVDTILRNANSAMYSAKGVGRNNYQFYSAAMTERATRQLALQTGLRAALDNGELLLHYQPQVDCRTGRIVGVEALLRWRHPDEGMISPAQFIPVAEETGLIVPIGEWVLRTACLQAIAWQRQGLAPMRTAVNLSARQFKDPQFARRVLEILRETGLDGQFLELEITESTLMDGLDSVNAVLHDFKRAGILISLDDFGTGYSSLSYLKRFPIDKLKIDQSFVHDLLTDVSDASLVRAVIAMARALRLIVIAEGVETPGQYEFLRADGCDELQGYHIARPMPAEQVASFVARYNRR</sequence>
<dbReference type="InterPro" id="IPR035965">
    <property type="entry name" value="PAS-like_dom_sf"/>
</dbReference>
<keyword evidence="8" id="KW-1185">Reference proteome</keyword>
<feature type="transmembrane region" description="Helical" evidence="2">
    <location>
        <begin position="88"/>
        <end position="105"/>
    </location>
</feature>
<dbReference type="InterPro" id="IPR001610">
    <property type="entry name" value="PAC"/>
</dbReference>
<feature type="transmembrane region" description="Helical" evidence="2">
    <location>
        <begin position="261"/>
        <end position="279"/>
    </location>
</feature>
<feature type="transmembrane region" description="Helical" evidence="2">
    <location>
        <begin position="150"/>
        <end position="169"/>
    </location>
</feature>
<protein>
    <recommendedName>
        <fullName evidence="9">GGDEF domain-containing protein</fullName>
    </recommendedName>
</protein>